<accession>A0A5N4DI76</accession>
<organism evidence="2 3">
    <name type="scientific">Camelus dromedarius</name>
    <name type="common">Dromedary</name>
    <name type="synonym">Arabian camel</name>
    <dbReference type="NCBI Taxonomy" id="9838"/>
    <lineage>
        <taxon>Eukaryota</taxon>
        <taxon>Metazoa</taxon>
        <taxon>Chordata</taxon>
        <taxon>Craniata</taxon>
        <taxon>Vertebrata</taxon>
        <taxon>Euteleostomi</taxon>
        <taxon>Mammalia</taxon>
        <taxon>Eutheria</taxon>
        <taxon>Laurasiatheria</taxon>
        <taxon>Artiodactyla</taxon>
        <taxon>Tylopoda</taxon>
        <taxon>Camelidae</taxon>
        <taxon>Camelus</taxon>
    </lineage>
</organism>
<sequence>MCLIAGVGFQSWGLVGFKSIPLPPASFHPGLAGGALCSSHLPPLKSPKQASCCHPAPGSGSLPKWERRSNEARVHLPHTESFSILQDGRTETNSKTKTLESVRFGPLAQDLPTAPCLALVFLGRGAFRQGGQGLPSPEGPLPTPMPEDPQTWGRWGKRRGRDGHWSLLPGLGEEGWKLPLSPRLQGKLRLLPAIGVRRGRSRRFPNSRATCGPNPVQLLLSPPRWEDRKVEGQVSGCIIPEPSGTGREDSPAPHCPLFGGRLPIHPVEILVARLLGGVEPVSDRQAGKGLGDGGTPVRALSRGSGRSGGRAGGRRGWPRKNSNSCPQNRRESCGRHTGGAWAAGRRSHWDTAMGGTQDLSALVGAAWSCRGPGAALTGPRRWRHPLPHTGCPRGLTMLLSACVFPPQSCSRHKGTGGRSAGRAPVVWVKVTKARIPGNPGLLSPGDLFRL</sequence>
<feature type="region of interest" description="Disordered" evidence="1">
    <location>
        <begin position="283"/>
        <end position="342"/>
    </location>
</feature>
<reference evidence="2 3" key="1">
    <citation type="journal article" date="2019" name="Mol. Ecol. Resour.">
        <title>Improving Illumina assemblies with Hi-C and long reads: an example with the North African dromedary.</title>
        <authorList>
            <person name="Elbers J.P."/>
            <person name="Rogers M.F."/>
            <person name="Perelman P.L."/>
            <person name="Proskuryakova A.A."/>
            <person name="Serdyukova N.A."/>
            <person name="Johnson W.E."/>
            <person name="Horin P."/>
            <person name="Corander J."/>
            <person name="Murphy D."/>
            <person name="Burger P.A."/>
        </authorList>
    </citation>
    <scope>NUCLEOTIDE SEQUENCE [LARGE SCALE GENOMIC DNA]</scope>
    <source>
        <strain evidence="2">Drom800</strain>
        <tissue evidence="2">Blood</tissue>
    </source>
</reference>
<dbReference type="Proteomes" id="UP000299084">
    <property type="component" value="Unassembled WGS sequence"/>
</dbReference>
<evidence type="ECO:0000256" key="1">
    <source>
        <dbReference type="SAM" id="MobiDB-lite"/>
    </source>
</evidence>
<comment type="caution">
    <text evidence="2">The sequence shown here is derived from an EMBL/GenBank/DDBJ whole genome shotgun (WGS) entry which is preliminary data.</text>
</comment>
<keyword evidence="3" id="KW-1185">Reference proteome</keyword>
<proteinExistence type="predicted"/>
<gene>
    <name evidence="2" type="ORF">Cadr_000009484</name>
</gene>
<dbReference type="AlphaFoldDB" id="A0A5N4DI76"/>
<evidence type="ECO:0000313" key="2">
    <source>
        <dbReference type="EMBL" id="KAB1270787.1"/>
    </source>
</evidence>
<protein>
    <submittedName>
        <fullName evidence="2">Uncharacterized protein</fullName>
    </submittedName>
</protein>
<evidence type="ECO:0000313" key="3">
    <source>
        <dbReference type="Proteomes" id="UP000299084"/>
    </source>
</evidence>
<dbReference type="EMBL" id="JWIN03000011">
    <property type="protein sequence ID" value="KAB1270787.1"/>
    <property type="molecule type" value="Genomic_DNA"/>
</dbReference>
<name>A0A5N4DI76_CAMDR</name>